<dbReference type="AlphaFoldDB" id="A0A0C3KVD5"/>
<dbReference type="Proteomes" id="UP000054248">
    <property type="component" value="Unassembled WGS sequence"/>
</dbReference>
<feature type="compositionally biased region" description="Polar residues" evidence="1">
    <location>
        <begin position="212"/>
        <end position="223"/>
    </location>
</feature>
<feature type="region of interest" description="Disordered" evidence="1">
    <location>
        <begin position="106"/>
        <end position="223"/>
    </location>
</feature>
<organism evidence="2 3">
    <name type="scientific">Tulasnella calospora MUT 4182</name>
    <dbReference type="NCBI Taxonomy" id="1051891"/>
    <lineage>
        <taxon>Eukaryota</taxon>
        <taxon>Fungi</taxon>
        <taxon>Dikarya</taxon>
        <taxon>Basidiomycota</taxon>
        <taxon>Agaricomycotina</taxon>
        <taxon>Agaricomycetes</taxon>
        <taxon>Cantharellales</taxon>
        <taxon>Tulasnellaceae</taxon>
        <taxon>Tulasnella</taxon>
    </lineage>
</organism>
<reference evidence="3" key="2">
    <citation type="submission" date="2015-01" db="EMBL/GenBank/DDBJ databases">
        <title>Evolutionary Origins and Diversification of the Mycorrhizal Mutualists.</title>
        <authorList>
            <consortium name="DOE Joint Genome Institute"/>
            <consortium name="Mycorrhizal Genomics Consortium"/>
            <person name="Kohler A."/>
            <person name="Kuo A."/>
            <person name="Nagy L.G."/>
            <person name="Floudas D."/>
            <person name="Copeland A."/>
            <person name="Barry K.W."/>
            <person name="Cichocki N."/>
            <person name="Veneault-Fourrey C."/>
            <person name="LaButti K."/>
            <person name="Lindquist E.A."/>
            <person name="Lipzen A."/>
            <person name="Lundell T."/>
            <person name="Morin E."/>
            <person name="Murat C."/>
            <person name="Riley R."/>
            <person name="Ohm R."/>
            <person name="Sun H."/>
            <person name="Tunlid A."/>
            <person name="Henrissat B."/>
            <person name="Grigoriev I.V."/>
            <person name="Hibbett D.S."/>
            <person name="Martin F."/>
        </authorList>
    </citation>
    <scope>NUCLEOTIDE SEQUENCE [LARGE SCALE GENOMIC DNA]</scope>
    <source>
        <strain evidence="3">MUT 4182</strain>
    </source>
</reference>
<accession>A0A0C3KVD5</accession>
<protein>
    <submittedName>
        <fullName evidence="2">Uncharacterized protein</fullName>
    </submittedName>
</protein>
<sequence length="223" mass="24539">MEPQHLPSRPNPGPTMAPNTLKRKRNQEDDALQRLMIKRERKYLSQQSDPQYPPFDPPWPMMNPGVLGPHMAFNPPPIHMGFHPPPMSLPLHPAVAPMAVDPSFLPYDAPPSFSYPPPATPPDSEYRPGASGAPIGSHRTGDYSAFPPNMGFEWGFNSDDEQPFPTEPAPLKSKKKKGRRSKRGGRKTKKEDSPPVDAPTHSPSDMEGESIANLNRNPSNAGG</sequence>
<reference evidence="2 3" key="1">
    <citation type="submission" date="2014-04" db="EMBL/GenBank/DDBJ databases">
        <authorList>
            <consortium name="DOE Joint Genome Institute"/>
            <person name="Kuo A."/>
            <person name="Girlanda M."/>
            <person name="Perotto S."/>
            <person name="Kohler A."/>
            <person name="Nagy L.G."/>
            <person name="Floudas D."/>
            <person name="Copeland A."/>
            <person name="Barry K.W."/>
            <person name="Cichocki N."/>
            <person name="Veneault-Fourrey C."/>
            <person name="LaButti K."/>
            <person name="Lindquist E.A."/>
            <person name="Lipzen A."/>
            <person name="Lundell T."/>
            <person name="Morin E."/>
            <person name="Murat C."/>
            <person name="Sun H."/>
            <person name="Tunlid A."/>
            <person name="Henrissat B."/>
            <person name="Grigoriev I.V."/>
            <person name="Hibbett D.S."/>
            <person name="Martin F."/>
            <person name="Nordberg H.P."/>
            <person name="Cantor M.N."/>
            <person name="Hua S.X."/>
        </authorList>
    </citation>
    <scope>NUCLEOTIDE SEQUENCE [LARGE SCALE GENOMIC DNA]</scope>
    <source>
        <strain evidence="2 3">MUT 4182</strain>
    </source>
</reference>
<evidence type="ECO:0000313" key="2">
    <source>
        <dbReference type="EMBL" id="KIO25393.1"/>
    </source>
</evidence>
<dbReference type="HOGENOM" id="CLU_1240930_0_0_1"/>
<feature type="compositionally biased region" description="Basic residues" evidence="1">
    <location>
        <begin position="172"/>
        <end position="188"/>
    </location>
</feature>
<dbReference type="OrthoDB" id="3260234at2759"/>
<proteinExistence type="predicted"/>
<dbReference type="EMBL" id="KN823043">
    <property type="protein sequence ID" value="KIO25393.1"/>
    <property type="molecule type" value="Genomic_DNA"/>
</dbReference>
<feature type="region of interest" description="Disordered" evidence="1">
    <location>
        <begin position="1"/>
        <end position="29"/>
    </location>
</feature>
<keyword evidence="3" id="KW-1185">Reference proteome</keyword>
<evidence type="ECO:0000256" key="1">
    <source>
        <dbReference type="SAM" id="MobiDB-lite"/>
    </source>
</evidence>
<evidence type="ECO:0000313" key="3">
    <source>
        <dbReference type="Proteomes" id="UP000054248"/>
    </source>
</evidence>
<gene>
    <name evidence="2" type="ORF">M407DRAFT_92391</name>
</gene>
<name>A0A0C3KVD5_9AGAM</name>